<protein>
    <recommendedName>
        <fullName evidence="2">T6SS Phospholipase effector Tle1-like catalytic domain-containing protein</fullName>
    </recommendedName>
</protein>
<accession>A0A6A6CN35</accession>
<proteinExistence type="predicted"/>
<feature type="region of interest" description="Disordered" evidence="1">
    <location>
        <begin position="1"/>
        <end position="34"/>
    </location>
</feature>
<reference evidence="3" key="1">
    <citation type="journal article" date="2020" name="Stud. Mycol.">
        <title>101 Dothideomycetes genomes: a test case for predicting lifestyles and emergence of pathogens.</title>
        <authorList>
            <person name="Haridas S."/>
            <person name="Albert R."/>
            <person name="Binder M."/>
            <person name="Bloem J."/>
            <person name="Labutti K."/>
            <person name="Salamov A."/>
            <person name="Andreopoulos B."/>
            <person name="Baker S."/>
            <person name="Barry K."/>
            <person name="Bills G."/>
            <person name="Bluhm B."/>
            <person name="Cannon C."/>
            <person name="Castanera R."/>
            <person name="Culley D."/>
            <person name="Daum C."/>
            <person name="Ezra D."/>
            <person name="Gonzalez J."/>
            <person name="Henrissat B."/>
            <person name="Kuo A."/>
            <person name="Liang C."/>
            <person name="Lipzen A."/>
            <person name="Lutzoni F."/>
            <person name="Magnuson J."/>
            <person name="Mondo S."/>
            <person name="Nolan M."/>
            <person name="Ohm R."/>
            <person name="Pangilinan J."/>
            <person name="Park H.-J."/>
            <person name="Ramirez L."/>
            <person name="Alfaro M."/>
            <person name="Sun H."/>
            <person name="Tritt A."/>
            <person name="Yoshinaga Y."/>
            <person name="Zwiers L.-H."/>
            <person name="Turgeon B."/>
            <person name="Goodwin S."/>
            <person name="Spatafora J."/>
            <person name="Crous P."/>
            <person name="Grigoriev I."/>
        </authorList>
    </citation>
    <scope>NUCLEOTIDE SEQUENCE</scope>
    <source>
        <strain evidence="3">ATCC 36951</strain>
    </source>
</reference>
<organism evidence="3 4">
    <name type="scientific">Zasmidium cellare ATCC 36951</name>
    <dbReference type="NCBI Taxonomy" id="1080233"/>
    <lineage>
        <taxon>Eukaryota</taxon>
        <taxon>Fungi</taxon>
        <taxon>Dikarya</taxon>
        <taxon>Ascomycota</taxon>
        <taxon>Pezizomycotina</taxon>
        <taxon>Dothideomycetes</taxon>
        <taxon>Dothideomycetidae</taxon>
        <taxon>Mycosphaerellales</taxon>
        <taxon>Mycosphaerellaceae</taxon>
        <taxon>Zasmidium</taxon>
    </lineage>
</organism>
<dbReference type="Pfam" id="PF09994">
    <property type="entry name" value="T6SS_Tle1-like_cat"/>
    <property type="match status" value="1"/>
</dbReference>
<dbReference type="GeneID" id="54570112"/>
<dbReference type="PANTHER" id="PTHR33840">
    <property type="match status" value="1"/>
</dbReference>
<evidence type="ECO:0000313" key="4">
    <source>
        <dbReference type="Proteomes" id="UP000799537"/>
    </source>
</evidence>
<dbReference type="AlphaFoldDB" id="A0A6A6CN35"/>
<dbReference type="InterPro" id="IPR018712">
    <property type="entry name" value="Tle1-like_cat"/>
</dbReference>
<evidence type="ECO:0000259" key="2">
    <source>
        <dbReference type="Pfam" id="PF09994"/>
    </source>
</evidence>
<feature type="compositionally biased region" description="Basic residues" evidence="1">
    <location>
        <begin position="488"/>
        <end position="500"/>
    </location>
</feature>
<feature type="domain" description="T6SS Phospholipase effector Tle1-like catalytic" evidence="2">
    <location>
        <begin position="34"/>
        <end position="317"/>
    </location>
</feature>
<dbReference type="Proteomes" id="UP000799537">
    <property type="component" value="Unassembled WGS sequence"/>
</dbReference>
<evidence type="ECO:0000313" key="3">
    <source>
        <dbReference type="EMBL" id="KAF2167179.1"/>
    </source>
</evidence>
<dbReference type="PANTHER" id="PTHR33840:SF1">
    <property type="entry name" value="TLE1 PHOSPHOLIPASE DOMAIN-CONTAINING PROTEIN"/>
    <property type="match status" value="1"/>
</dbReference>
<sequence>MSRVSSAEPSIADRARSRSQTVRVRSAPGGRPSKRIILCEDGSWLNSDSGSLKASISIPSNVTRISRAIKPVSSDGIPQIVNYHWGVGGGGGLGNKLLGIAGTGLEEIVREGYNFIATNYVPGDEIFIFGFSRGAFSARSIAGLIGDIGVLTNEGQPYLAEIYRDVKHQHDENYVPKNPNIPFPDKPSALDPRYRRELQRLGMIRLNVPIKVVGVWDTVGALGAPKIGWLTRIGIQSQQMKDLSFYDTSLSDNIEHAFQALALDERRFAFPPTLWEKFEGNPTVLRQVWFPGAHSNVGGGYDDQQVATISLAWMMAQCQPFLDFDLDYIHDEWESVEIFYEKSNQKPRPWSFGEIFSGLQGVYAVGGSKVRTPGRYCATDPTNGRPTSDPLMDTHEYIHPCVRSRLKLHGPGLEDRGDYDCKALRDWKLVVESEEGAKRPTVYWKARDRPPEGFVKVLPEAPLWALELELLHYDAETEAYVTRPSGVRQRRSQKRARSRRSPTMSRSPA</sequence>
<gene>
    <name evidence="3" type="ORF">M409DRAFT_66215</name>
</gene>
<dbReference type="EMBL" id="ML993594">
    <property type="protein sequence ID" value="KAF2167179.1"/>
    <property type="molecule type" value="Genomic_DNA"/>
</dbReference>
<feature type="region of interest" description="Disordered" evidence="1">
    <location>
        <begin position="482"/>
        <end position="509"/>
    </location>
</feature>
<keyword evidence="4" id="KW-1185">Reference proteome</keyword>
<name>A0A6A6CN35_ZASCE</name>
<dbReference type="RefSeq" id="XP_033668068.1">
    <property type="nucleotide sequence ID" value="XM_033816840.1"/>
</dbReference>
<dbReference type="OrthoDB" id="3057168at2759"/>
<evidence type="ECO:0000256" key="1">
    <source>
        <dbReference type="SAM" id="MobiDB-lite"/>
    </source>
</evidence>